<dbReference type="PANTHER" id="PTHR33573:SF57">
    <property type="entry name" value="CASP-LIKE PROTEIN 4B1"/>
    <property type="match status" value="1"/>
</dbReference>
<name>A0A5N6M125_9ASTR</name>
<dbReference type="Pfam" id="PF04535">
    <property type="entry name" value="CASP_dom"/>
    <property type="match status" value="1"/>
</dbReference>
<keyword evidence="7 8" id="KW-0472">Membrane</keyword>
<gene>
    <name evidence="11" type="ORF">E3N88_35490</name>
</gene>
<evidence type="ECO:0000256" key="9">
    <source>
        <dbReference type="SAM" id="MobiDB-lite"/>
    </source>
</evidence>
<reference evidence="11 12" key="1">
    <citation type="submission" date="2019-05" db="EMBL/GenBank/DDBJ databases">
        <title>Mikania micrantha, genome provides insights into the molecular mechanism of rapid growth.</title>
        <authorList>
            <person name="Liu B."/>
        </authorList>
    </citation>
    <scope>NUCLEOTIDE SEQUENCE [LARGE SCALE GENOMIC DNA]</scope>
    <source>
        <strain evidence="11">NLD-2019</strain>
        <tissue evidence="11">Leaf</tissue>
    </source>
</reference>
<dbReference type="EMBL" id="SZYD01000017">
    <property type="protein sequence ID" value="KAD3067610.1"/>
    <property type="molecule type" value="Genomic_DNA"/>
</dbReference>
<proteinExistence type="inferred from homology"/>
<comment type="subunit">
    <text evidence="3 8">Homodimer and heterodimers.</text>
</comment>
<protein>
    <recommendedName>
        <fullName evidence="8">CASP-like protein</fullName>
    </recommendedName>
</protein>
<organism evidence="11 12">
    <name type="scientific">Mikania micrantha</name>
    <name type="common">bitter vine</name>
    <dbReference type="NCBI Taxonomy" id="192012"/>
    <lineage>
        <taxon>Eukaryota</taxon>
        <taxon>Viridiplantae</taxon>
        <taxon>Streptophyta</taxon>
        <taxon>Embryophyta</taxon>
        <taxon>Tracheophyta</taxon>
        <taxon>Spermatophyta</taxon>
        <taxon>Magnoliopsida</taxon>
        <taxon>eudicotyledons</taxon>
        <taxon>Gunneridae</taxon>
        <taxon>Pentapetalae</taxon>
        <taxon>asterids</taxon>
        <taxon>campanulids</taxon>
        <taxon>Asterales</taxon>
        <taxon>Asteraceae</taxon>
        <taxon>Asteroideae</taxon>
        <taxon>Heliantheae alliance</taxon>
        <taxon>Eupatorieae</taxon>
        <taxon>Mikania</taxon>
    </lineage>
</organism>
<evidence type="ECO:0000256" key="8">
    <source>
        <dbReference type="RuleBase" id="RU361233"/>
    </source>
</evidence>
<feature type="compositionally biased region" description="Pro residues" evidence="9">
    <location>
        <begin position="7"/>
        <end position="19"/>
    </location>
</feature>
<evidence type="ECO:0000256" key="3">
    <source>
        <dbReference type="ARBA" id="ARBA00011489"/>
    </source>
</evidence>
<accession>A0A5N6M125</accession>
<keyword evidence="6 8" id="KW-1133">Transmembrane helix</keyword>
<evidence type="ECO:0000256" key="1">
    <source>
        <dbReference type="ARBA" id="ARBA00004651"/>
    </source>
</evidence>
<dbReference type="InterPro" id="IPR006702">
    <property type="entry name" value="CASP_dom"/>
</dbReference>
<evidence type="ECO:0000313" key="11">
    <source>
        <dbReference type="EMBL" id="KAD3067610.1"/>
    </source>
</evidence>
<comment type="caution">
    <text evidence="8">Lacks conserved residue(s) required for the propagation of feature annotation.</text>
</comment>
<comment type="subcellular location">
    <subcellularLocation>
        <location evidence="1 8">Cell membrane</location>
        <topology evidence="1 8">Multi-pass membrane protein</topology>
    </subcellularLocation>
</comment>
<comment type="similarity">
    <text evidence="2 8">Belongs to the Casparian strip membrane proteins (CASP) family.</text>
</comment>
<keyword evidence="4 8" id="KW-1003">Cell membrane</keyword>
<dbReference type="GO" id="GO:0005886">
    <property type="term" value="C:plasma membrane"/>
    <property type="evidence" value="ECO:0007669"/>
    <property type="project" value="UniProtKB-SubCell"/>
</dbReference>
<evidence type="ECO:0000256" key="4">
    <source>
        <dbReference type="ARBA" id="ARBA00022475"/>
    </source>
</evidence>
<feature type="transmembrane region" description="Helical" evidence="8">
    <location>
        <begin position="98"/>
        <end position="114"/>
    </location>
</feature>
<comment type="caution">
    <text evidence="11">The sequence shown here is derived from an EMBL/GenBank/DDBJ whole genome shotgun (WGS) entry which is preliminary data.</text>
</comment>
<evidence type="ECO:0000256" key="6">
    <source>
        <dbReference type="ARBA" id="ARBA00022989"/>
    </source>
</evidence>
<dbReference type="PANTHER" id="PTHR33573">
    <property type="entry name" value="CASP-LIKE PROTEIN 4A4"/>
    <property type="match status" value="1"/>
</dbReference>
<keyword evidence="5 8" id="KW-0812">Transmembrane</keyword>
<keyword evidence="12" id="KW-1185">Reference proteome</keyword>
<feature type="region of interest" description="Disordered" evidence="9">
    <location>
        <begin position="1"/>
        <end position="45"/>
    </location>
</feature>
<dbReference type="OrthoDB" id="1924823at2759"/>
<dbReference type="AlphaFoldDB" id="A0A5N6M125"/>
<evidence type="ECO:0000256" key="5">
    <source>
        <dbReference type="ARBA" id="ARBA00022692"/>
    </source>
</evidence>
<evidence type="ECO:0000256" key="2">
    <source>
        <dbReference type="ARBA" id="ARBA00007651"/>
    </source>
</evidence>
<dbReference type="Proteomes" id="UP000326396">
    <property type="component" value="Linkage Group LG7"/>
</dbReference>
<evidence type="ECO:0000313" key="12">
    <source>
        <dbReference type="Proteomes" id="UP000326396"/>
    </source>
</evidence>
<sequence>MSSISSSPPPEKMPSPTAPPGSMEVNNNGDHSETQTPLPPPPGFGVTGVLRRWRHEDMLKRGSLGLRALGFLFSLLAFIIMASNKHGRGRNFDEYEEYRYALAIAILSTVYTGLQSWRQIHEMSTGKQIISGRNMALIDFFGDQIPYLNIPKYFVVFPSILEIQSCTNRKTRKLGTSPRYWRQGRLKLATKAEILATKAEMLATKAEILATKAEMLATKAGILATGPEYWRQGRDTGD</sequence>
<evidence type="ECO:0000259" key="10">
    <source>
        <dbReference type="Pfam" id="PF04535"/>
    </source>
</evidence>
<evidence type="ECO:0000256" key="7">
    <source>
        <dbReference type="ARBA" id="ARBA00023136"/>
    </source>
</evidence>
<feature type="domain" description="Casparian strip membrane protein" evidence="10">
    <location>
        <begin position="59"/>
        <end position="145"/>
    </location>
</feature>
<feature type="transmembrane region" description="Helical" evidence="8">
    <location>
        <begin position="64"/>
        <end position="83"/>
    </location>
</feature>